<dbReference type="CDD" id="cd04301">
    <property type="entry name" value="NAT_SF"/>
    <property type="match status" value="1"/>
</dbReference>
<name>A0A2T0S3F1_9ACTN</name>
<comment type="caution">
    <text evidence="2">The sequence shown here is derived from an EMBL/GenBank/DDBJ whole genome shotgun (WGS) entry which is preliminary data.</text>
</comment>
<evidence type="ECO:0000313" key="3">
    <source>
        <dbReference type="Proteomes" id="UP000239209"/>
    </source>
</evidence>
<dbReference type="EMBL" id="PVZG01000009">
    <property type="protein sequence ID" value="PRY27948.1"/>
    <property type="molecule type" value="Genomic_DNA"/>
</dbReference>
<reference evidence="2 3" key="1">
    <citation type="submission" date="2018-03" db="EMBL/GenBank/DDBJ databases">
        <title>Genomic Encyclopedia of Archaeal and Bacterial Type Strains, Phase II (KMG-II): from individual species to whole genera.</title>
        <authorList>
            <person name="Goeker M."/>
        </authorList>
    </citation>
    <scope>NUCLEOTIDE SEQUENCE [LARGE SCALE GENOMIC DNA]</scope>
    <source>
        <strain evidence="2 3">DSM 45348</strain>
    </source>
</reference>
<protein>
    <submittedName>
        <fullName evidence="2">RimJ/RimL family protein N-acetyltransferase</fullName>
    </submittedName>
</protein>
<dbReference type="SUPFAM" id="SSF55729">
    <property type="entry name" value="Acyl-CoA N-acyltransferases (Nat)"/>
    <property type="match status" value="2"/>
</dbReference>
<gene>
    <name evidence="2" type="ORF">CLV70_109104</name>
</gene>
<dbReference type="PROSITE" id="PS51186">
    <property type="entry name" value="GNAT"/>
    <property type="match status" value="2"/>
</dbReference>
<dbReference type="RefSeq" id="WP_106128058.1">
    <property type="nucleotide sequence ID" value="NZ_PVZG01000009.1"/>
</dbReference>
<accession>A0A2T0S3F1</accession>
<dbReference type="Gene3D" id="3.40.630.30">
    <property type="match status" value="2"/>
</dbReference>
<organism evidence="2 3">
    <name type="scientific">Pseudosporangium ferrugineum</name>
    <dbReference type="NCBI Taxonomy" id="439699"/>
    <lineage>
        <taxon>Bacteria</taxon>
        <taxon>Bacillati</taxon>
        <taxon>Actinomycetota</taxon>
        <taxon>Actinomycetes</taxon>
        <taxon>Micromonosporales</taxon>
        <taxon>Micromonosporaceae</taxon>
        <taxon>Pseudosporangium</taxon>
    </lineage>
</organism>
<dbReference type="PANTHER" id="PTHR43441:SF10">
    <property type="entry name" value="ACETYLTRANSFERASE"/>
    <property type="match status" value="1"/>
</dbReference>
<dbReference type="GO" id="GO:1990189">
    <property type="term" value="F:protein N-terminal-serine acetyltransferase activity"/>
    <property type="evidence" value="ECO:0007669"/>
    <property type="project" value="TreeGrafter"/>
</dbReference>
<dbReference type="GO" id="GO:0005737">
    <property type="term" value="C:cytoplasm"/>
    <property type="evidence" value="ECO:0007669"/>
    <property type="project" value="TreeGrafter"/>
</dbReference>
<dbReference type="Pfam" id="PF13302">
    <property type="entry name" value="Acetyltransf_3"/>
    <property type="match status" value="2"/>
</dbReference>
<dbReference type="PANTHER" id="PTHR43441">
    <property type="entry name" value="RIBOSOMAL-PROTEIN-SERINE ACETYLTRANSFERASE"/>
    <property type="match status" value="1"/>
</dbReference>
<proteinExistence type="predicted"/>
<keyword evidence="2" id="KW-0808">Transferase</keyword>
<dbReference type="OrthoDB" id="9795188at2"/>
<dbReference type="GO" id="GO:0008999">
    <property type="term" value="F:protein-N-terminal-alanine acetyltransferase activity"/>
    <property type="evidence" value="ECO:0007669"/>
    <property type="project" value="TreeGrafter"/>
</dbReference>
<dbReference type="AlphaFoldDB" id="A0A2T0S3F1"/>
<keyword evidence="3" id="KW-1185">Reference proteome</keyword>
<evidence type="ECO:0000259" key="1">
    <source>
        <dbReference type="PROSITE" id="PS51186"/>
    </source>
</evidence>
<feature type="domain" description="N-acetyltransferase" evidence="1">
    <location>
        <begin position="200"/>
        <end position="356"/>
    </location>
</feature>
<sequence length="368" mass="40158">MPTPDLHVDELRLRPWTPGDAEEVFRACQDPDLHRWLTGLPHPYRMADARTFVGKTAPAKLSGGQAVHLGVFDDQGLVAGVALNGIDRRSRTGGLGYWSAPWARGRRVTERAGRALLRWAFEEEGLTRIDWEATVGNHASRLTALRLGFRMIGTRPAPAKWLGALTGEDLTLPGTDVPDSVRRAARVFGAEHPAIPAGTLTLRKPAERDVPAIVACRNDPAVVRWFGVRLPYTEADALRHVRVNVPRRWSGGEEAVFAVVDADDAYKGLVDLRLSGTDPAAGEVGFLIAPEVRGRGYAVAAVRALCDWAFGTLGLARIGWRAEVGNDASRRVARKAGFTMEGLLRQALVIDGERRDCWTASVLRGEMA</sequence>
<dbReference type="Proteomes" id="UP000239209">
    <property type="component" value="Unassembled WGS sequence"/>
</dbReference>
<dbReference type="InterPro" id="IPR000182">
    <property type="entry name" value="GNAT_dom"/>
</dbReference>
<evidence type="ECO:0000313" key="2">
    <source>
        <dbReference type="EMBL" id="PRY27948.1"/>
    </source>
</evidence>
<feature type="domain" description="N-acetyltransferase" evidence="1">
    <location>
        <begin position="11"/>
        <end position="173"/>
    </location>
</feature>
<dbReference type="InterPro" id="IPR016181">
    <property type="entry name" value="Acyl_CoA_acyltransferase"/>
</dbReference>
<dbReference type="InterPro" id="IPR051908">
    <property type="entry name" value="Ribosomal_N-acetyltransferase"/>
</dbReference>